<dbReference type="AlphaFoldDB" id="A0A2W5N042"/>
<evidence type="ECO:0000256" key="4">
    <source>
        <dbReference type="ARBA" id="ARBA00022695"/>
    </source>
</evidence>
<dbReference type="Pfam" id="PF01467">
    <property type="entry name" value="CTP_transf_like"/>
    <property type="match status" value="1"/>
</dbReference>
<comment type="catalytic activity">
    <reaction evidence="11">
        <text>D-glycero-beta-D-manno-heptose 7-phosphate + ATP = D-glycero-beta-D-manno-heptose 1,7-bisphosphate + ADP + H(+)</text>
        <dbReference type="Rhea" id="RHEA:27473"/>
        <dbReference type="ChEBI" id="CHEBI:15378"/>
        <dbReference type="ChEBI" id="CHEBI:30616"/>
        <dbReference type="ChEBI" id="CHEBI:60204"/>
        <dbReference type="ChEBI" id="CHEBI:60208"/>
        <dbReference type="ChEBI" id="CHEBI:456216"/>
        <dbReference type="EC" id="2.7.1.167"/>
    </reaction>
</comment>
<dbReference type="PANTHER" id="PTHR46969:SF1">
    <property type="entry name" value="BIFUNCTIONAL PROTEIN HLDE"/>
    <property type="match status" value="1"/>
</dbReference>
<keyword evidence="5 11" id="KW-0547">Nucleotide-binding</keyword>
<dbReference type="InterPro" id="IPR023030">
    <property type="entry name" value="Bifunc_HldE"/>
</dbReference>
<feature type="domain" description="Cytidyltransferase-like" evidence="13">
    <location>
        <begin position="357"/>
        <end position="463"/>
    </location>
</feature>
<evidence type="ECO:0000259" key="13">
    <source>
        <dbReference type="Pfam" id="PF01467"/>
    </source>
</evidence>
<evidence type="ECO:0000256" key="11">
    <source>
        <dbReference type="HAMAP-Rule" id="MF_01603"/>
    </source>
</evidence>
<dbReference type="CDD" id="cd01172">
    <property type="entry name" value="RfaE_like"/>
    <property type="match status" value="1"/>
</dbReference>
<reference evidence="14 15" key="1">
    <citation type="submission" date="2017-08" db="EMBL/GenBank/DDBJ databases">
        <title>Infants hospitalized years apart are colonized by the same room-sourced microbial strains.</title>
        <authorList>
            <person name="Brooks B."/>
            <person name="Olm M.R."/>
            <person name="Firek B.A."/>
            <person name="Baker R."/>
            <person name="Thomas B.C."/>
            <person name="Morowitz M.J."/>
            <person name="Banfield J.F."/>
        </authorList>
    </citation>
    <scope>NUCLEOTIDE SEQUENCE [LARGE SCALE GENOMIC DNA]</scope>
    <source>
        <strain evidence="14">S2_005_002_R2_29</strain>
    </source>
</reference>
<dbReference type="GO" id="GO:0005829">
    <property type="term" value="C:cytosol"/>
    <property type="evidence" value="ECO:0007669"/>
    <property type="project" value="TreeGrafter"/>
</dbReference>
<evidence type="ECO:0000256" key="5">
    <source>
        <dbReference type="ARBA" id="ARBA00022741"/>
    </source>
</evidence>
<protein>
    <recommendedName>
        <fullName evidence="11">Bifunctional protein HldE</fullName>
    </recommendedName>
    <domain>
        <recommendedName>
            <fullName evidence="11">D-beta-D-heptose 7-phosphate kinase</fullName>
            <ecNumber evidence="11">2.7.1.167</ecNumber>
        </recommendedName>
        <alternativeName>
            <fullName evidence="11">D-beta-D-heptose 7-phosphotransferase</fullName>
        </alternativeName>
        <alternativeName>
            <fullName evidence="11">D-glycero-beta-D-manno-heptose-7-phosphate kinase</fullName>
        </alternativeName>
    </domain>
    <domain>
        <recommendedName>
            <fullName evidence="11">D-beta-D-heptose 1-phosphate adenylyltransferase</fullName>
            <ecNumber evidence="11">2.7.7.70</ecNumber>
        </recommendedName>
        <alternativeName>
            <fullName evidence="11">D-glycero-beta-D-manno-heptose 1-phosphate adenylyltransferase</fullName>
        </alternativeName>
    </domain>
</protein>
<accession>A0A2W5N042</accession>
<dbReference type="GO" id="GO:0005524">
    <property type="term" value="F:ATP binding"/>
    <property type="evidence" value="ECO:0007669"/>
    <property type="project" value="UniProtKB-UniRule"/>
</dbReference>
<evidence type="ECO:0000256" key="2">
    <source>
        <dbReference type="ARBA" id="ARBA00003753"/>
    </source>
</evidence>
<evidence type="ECO:0000256" key="1">
    <source>
        <dbReference type="ARBA" id="ARBA00002319"/>
    </source>
</evidence>
<dbReference type="NCBIfam" id="TIGR00125">
    <property type="entry name" value="cyt_tran_rel"/>
    <property type="match status" value="1"/>
</dbReference>
<name>A0A2W5N042_9BACT</name>
<evidence type="ECO:0000313" key="15">
    <source>
        <dbReference type="Proteomes" id="UP000249417"/>
    </source>
</evidence>
<feature type="region of interest" description="Ribokinase" evidence="11">
    <location>
        <begin position="1"/>
        <end position="333"/>
    </location>
</feature>
<comment type="function">
    <text evidence="2 11">Catalyzes the ADP transfer from ATP to D-glycero-beta-D-manno-heptose 1-phosphate, yielding ADP-D-glycero-beta-D-manno-heptose.</text>
</comment>
<keyword evidence="9 11" id="KW-0119">Carbohydrate metabolism</keyword>
<evidence type="ECO:0000313" key="14">
    <source>
        <dbReference type="EMBL" id="PZQ46746.1"/>
    </source>
</evidence>
<dbReference type="PANTHER" id="PTHR46969">
    <property type="entry name" value="BIFUNCTIONAL PROTEIN HLDE"/>
    <property type="match status" value="1"/>
</dbReference>
<feature type="region of interest" description="Cytidylyltransferase" evidence="11">
    <location>
        <begin position="357"/>
        <end position="496"/>
    </location>
</feature>
<dbReference type="GO" id="GO:0033785">
    <property type="term" value="F:heptose 7-phosphate kinase activity"/>
    <property type="evidence" value="ECO:0007669"/>
    <property type="project" value="UniProtKB-UniRule"/>
</dbReference>
<dbReference type="InterPro" id="IPR011914">
    <property type="entry name" value="RfaE_dom_II"/>
</dbReference>
<feature type="binding site" evidence="11">
    <location>
        <begin position="203"/>
        <end position="206"/>
    </location>
    <ligand>
        <name>ATP</name>
        <dbReference type="ChEBI" id="CHEBI:30616"/>
    </ligand>
</feature>
<sequence>MQDQQKLIKNATGAKIMVVGDMMLDTFIYGDVERISPESPVPVLAIKSEERMLGGAGNVVANLCALGLKPLTFCITGNDAQGQAVLDIMKNLGADIAGVVKDESRPTTMKTRYLARHQHLLRTDYERTHALPIDIETAIFKGIEKALGDVKSIILSDYGKGVLTKTLIEKIIVAAKSKKIPVLVDPKGKDYSIYKGADYVTPNRKELAEATASSSLKSDAEITAAAKSLLQSSGIGCVIATRSEEGMSVIDAKGTILHLPTQAREVFDVAGAGDTVIATIAAALAGGADIESAARLANTAAGIAVSKVGTTPVYQNELMDALSNVQTGGCRISPLADEKAALEQVRKWQAQGLKVGFTNGCFDIVHKGHVTYLDEARRHCDRLIVALNHDKSVKILKGPTRPINDEQARAAVIGALASVDMVVLFGATVAGADNTPCAVIESLRPDIFFKGGDYTIDQLPEAKIVHGYGGEVALMGLQDGYSTTNIIAKSAGKTAA</sequence>
<keyword evidence="8 11" id="KW-0511">Multifunctional enzyme</keyword>
<keyword evidence="4 11" id="KW-0548">Nucleotidyltransferase</keyword>
<dbReference type="Proteomes" id="UP000249417">
    <property type="component" value="Unassembled WGS sequence"/>
</dbReference>
<comment type="catalytic activity">
    <reaction evidence="10 11">
        <text>D-glycero-beta-D-manno-heptose 1-phosphate + ATP + H(+) = ADP-D-glycero-beta-D-manno-heptose + diphosphate</text>
        <dbReference type="Rhea" id="RHEA:27465"/>
        <dbReference type="ChEBI" id="CHEBI:15378"/>
        <dbReference type="ChEBI" id="CHEBI:30616"/>
        <dbReference type="ChEBI" id="CHEBI:33019"/>
        <dbReference type="ChEBI" id="CHEBI:59967"/>
        <dbReference type="ChEBI" id="CHEBI:61593"/>
        <dbReference type="EC" id="2.7.7.70"/>
    </reaction>
</comment>
<keyword evidence="3 11" id="KW-0808">Transferase</keyword>
<evidence type="ECO:0000256" key="8">
    <source>
        <dbReference type="ARBA" id="ARBA00023268"/>
    </source>
</evidence>
<dbReference type="InterPro" id="IPR011913">
    <property type="entry name" value="RfaE_dom_I"/>
</dbReference>
<dbReference type="GO" id="GO:0033786">
    <property type="term" value="F:heptose-1-phosphate adenylyltransferase activity"/>
    <property type="evidence" value="ECO:0007669"/>
    <property type="project" value="UniProtKB-UniRule"/>
</dbReference>
<organism evidence="14 15">
    <name type="scientific">Micavibrio aeruginosavorus</name>
    <dbReference type="NCBI Taxonomy" id="349221"/>
    <lineage>
        <taxon>Bacteria</taxon>
        <taxon>Pseudomonadati</taxon>
        <taxon>Bdellovibrionota</taxon>
        <taxon>Bdellovibrionia</taxon>
        <taxon>Bdellovibrionales</taxon>
        <taxon>Pseudobdellovibrionaceae</taxon>
        <taxon>Micavibrio</taxon>
    </lineage>
</organism>
<dbReference type="SUPFAM" id="SSF52374">
    <property type="entry name" value="Nucleotidylyl transferase"/>
    <property type="match status" value="1"/>
</dbReference>
<evidence type="ECO:0000256" key="6">
    <source>
        <dbReference type="ARBA" id="ARBA00022777"/>
    </source>
</evidence>
<dbReference type="InterPro" id="IPR014729">
    <property type="entry name" value="Rossmann-like_a/b/a_fold"/>
</dbReference>
<dbReference type="EMBL" id="QFQB01000022">
    <property type="protein sequence ID" value="PZQ46746.1"/>
    <property type="molecule type" value="Genomic_DNA"/>
</dbReference>
<gene>
    <name evidence="11" type="primary">hldE</name>
    <name evidence="14" type="ORF">DI551_04655</name>
</gene>
<dbReference type="InterPro" id="IPR029056">
    <property type="entry name" value="Ribokinase-like"/>
</dbReference>
<feature type="domain" description="Carbohydrate kinase PfkB" evidence="12">
    <location>
        <begin position="15"/>
        <end position="312"/>
    </location>
</feature>
<dbReference type="Gene3D" id="3.40.1190.20">
    <property type="match status" value="1"/>
</dbReference>
<dbReference type="UniPathway" id="UPA00356">
    <property type="reaction ID" value="UER00437"/>
</dbReference>
<comment type="similarity">
    <text evidence="11">In the N-terminal section; belongs to the carbohydrate kinase PfkB family.</text>
</comment>
<dbReference type="NCBIfam" id="TIGR02198">
    <property type="entry name" value="rfaE_dom_I"/>
    <property type="match status" value="1"/>
</dbReference>
<dbReference type="GO" id="GO:0016773">
    <property type="term" value="F:phosphotransferase activity, alcohol group as acceptor"/>
    <property type="evidence" value="ECO:0007669"/>
    <property type="project" value="InterPro"/>
</dbReference>
<dbReference type="Pfam" id="PF00294">
    <property type="entry name" value="PfkB"/>
    <property type="match status" value="1"/>
</dbReference>
<dbReference type="InterPro" id="IPR011611">
    <property type="entry name" value="PfkB_dom"/>
</dbReference>
<proteinExistence type="inferred from homology"/>
<dbReference type="SUPFAM" id="SSF53613">
    <property type="entry name" value="Ribokinase-like"/>
    <property type="match status" value="1"/>
</dbReference>
<dbReference type="FunFam" id="3.40.1190.20:FF:000002">
    <property type="entry name" value="Bifunctional protein HldE"/>
    <property type="match status" value="1"/>
</dbReference>
<comment type="caution">
    <text evidence="14">The sequence shown here is derived from an EMBL/GenBank/DDBJ whole genome shotgun (WGS) entry which is preliminary data.</text>
</comment>
<dbReference type="Gene3D" id="3.40.50.620">
    <property type="entry name" value="HUPs"/>
    <property type="match status" value="1"/>
</dbReference>
<dbReference type="InterPro" id="IPR004821">
    <property type="entry name" value="Cyt_trans-like"/>
</dbReference>
<dbReference type="HAMAP" id="MF_01603">
    <property type="entry name" value="HldE"/>
    <property type="match status" value="1"/>
</dbReference>
<evidence type="ECO:0000256" key="3">
    <source>
        <dbReference type="ARBA" id="ARBA00022679"/>
    </source>
</evidence>
<comment type="similarity">
    <text evidence="11">In the C-terminal section; belongs to the cytidylyltransferase family.</text>
</comment>
<comment type="subunit">
    <text evidence="11">Homodimer.</text>
</comment>
<dbReference type="NCBIfam" id="TIGR02199">
    <property type="entry name" value="rfaE_dom_II"/>
    <property type="match status" value="1"/>
</dbReference>
<keyword evidence="7 11" id="KW-0067">ATP-binding</keyword>
<evidence type="ECO:0000256" key="7">
    <source>
        <dbReference type="ARBA" id="ARBA00022840"/>
    </source>
</evidence>
<comment type="pathway">
    <text evidence="11">Nucleotide-sugar biosynthesis; ADP-L-glycero-beta-D-manno-heptose biosynthesis; ADP-L-glycero-beta-D-manno-heptose from D-glycero-beta-D-manno-heptose 7-phosphate: step 3/4.</text>
</comment>
<dbReference type="GO" id="GO:0097171">
    <property type="term" value="P:ADP-L-glycero-beta-D-manno-heptose biosynthetic process"/>
    <property type="evidence" value="ECO:0007669"/>
    <property type="project" value="UniProtKB-UniPathway"/>
</dbReference>
<comment type="pathway">
    <text evidence="11">Nucleotide-sugar biosynthesis; ADP-L-glycero-beta-D-manno-heptose biosynthesis; ADP-L-glycero-beta-D-manno-heptose from D-glycero-beta-D-manno-heptose 7-phosphate: step 1/4.</text>
</comment>
<dbReference type="EC" id="2.7.1.167" evidence="11"/>
<evidence type="ECO:0000256" key="9">
    <source>
        <dbReference type="ARBA" id="ARBA00023277"/>
    </source>
</evidence>
<evidence type="ECO:0000259" key="12">
    <source>
        <dbReference type="Pfam" id="PF00294"/>
    </source>
</evidence>
<feature type="active site" evidence="11">
    <location>
        <position position="274"/>
    </location>
</feature>
<evidence type="ECO:0000256" key="10">
    <source>
        <dbReference type="ARBA" id="ARBA00047428"/>
    </source>
</evidence>
<keyword evidence="6 11" id="KW-0418">Kinase</keyword>
<comment type="function">
    <text evidence="1 11">Catalyzes the phosphorylation of D-glycero-D-manno-heptose 7-phosphate at the C-1 position to selectively form D-glycero-beta-D-manno-heptose-1,7-bisphosphate.</text>
</comment>
<dbReference type="EC" id="2.7.7.70" evidence="11"/>